<dbReference type="EMBL" id="JAHRIM010050094">
    <property type="protein sequence ID" value="MEQ2268418.1"/>
    <property type="molecule type" value="Genomic_DNA"/>
</dbReference>
<organism evidence="1 2">
    <name type="scientific">Xenotaenia resolanae</name>
    <dbReference type="NCBI Taxonomy" id="208358"/>
    <lineage>
        <taxon>Eukaryota</taxon>
        <taxon>Metazoa</taxon>
        <taxon>Chordata</taxon>
        <taxon>Craniata</taxon>
        <taxon>Vertebrata</taxon>
        <taxon>Euteleostomi</taxon>
        <taxon>Actinopterygii</taxon>
        <taxon>Neopterygii</taxon>
        <taxon>Teleostei</taxon>
        <taxon>Neoteleostei</taxon>
        <taxon>Acanthomorphata</taxon>
        <taxon>Ovalentaria</taxon>
        <taxon>Atherinomorphae</taxon>
        <taxon>Cyprinodontiformes</taxon>
        <taxon>Goodeidae</taxon>
        <taxon>Xenotaenia</taxon>
    </lineage>
</organism>
<keyword evidence="2" id="KW-1185">Reference proteome</keyword>
<sequence>MASVYENESMSVALKRSQPAAIMVHTAGAEPQESLQTPLSPLQRPEGSCSDGGGVFSHCDCKSSAMFNSPATLFIKICHSAGSCVCSASKEIFAVCQPRDSEQMTPNLFQIGSTFDSVNLHISYCQKMFICCTVAGQRVLLQSFMNKRQCSNAGVQSERLMRASNCDWLGNEHGDRRNHLCLQ</sequence>
<accession>A0ABV0WHR3</accession>
<protein>
    <submittedName>
        <fullName evidence="1">Uncharacterized protein</fullName>
    </submittedName>
</protein>
<evidence type="ECO:0000313" key="2">
    <source>
        <dbReference type="Proteomes" id="UP001444071"/>
    </source>
</evidence>
<name>A0ABV0WHR3_9TELE</name>
<comment type="caution">
    <text evidence="1">The sequence shown here is derived from an EMBL/GenBank/DDBJ whole genome shotgun (WGS) entry which is preliminary data.</text>
</comment>
<gene>
    <name evidence="1" type="ORF">XENORESO_015225</name>
</gene>
<evidence type="ECO:0000313" key="1">
    <source>
        <dbReference type="EMBL" id="MEQ2268418.1"/>
    </source>
</evidence>
<dbReference type="Proteomes" id="UP001444071">
    <property type="component" value="Unassembled WGS sequence"/>
</dbReference>
<reference evidence="1 2" key="1">
    <citation type="submission" date="2021-06" db="EMBL/GenBank/DDBJ databases">
        <authorList>
            <person name="Palmer J.M."/>
        </authorList>
    </citation>
    <scope>NUCLEOTIDE SEQUENCE [LARGE SCALE GENOMIC DNA]</scope>
    <source>
        <strain evidence="1 2">XR_2019</strain>
        <tissue evidence="1">Muscle</tissue>
    </source>
</reference>
<proteinExistence type="predicted"/>